<reference evidence="1" key="1">
    <citation type="submission" date="2007-10" db="EMBL/GenBank/DDBJ databases">
        <authorList>
            <person name="Fulton L."/>
            <person name="Clifton S."/>
            <person name="Fulton B."/>
            <person name="Xu J."/>
            <person name="Minx P."/>
            <person name="Pepin K.H."/>
            <person name="Johnson M."/>
            <person name="Thiruvilangam P."/>
            <person name="Bhonagiri V."/>
            <person name="Nash W.E."/>
            <person name="Mardis E.R."/>
            <person name="Wilson R.K."/>
        </authorList>
    </citation>
    <scope>NUCLEOTIDE SEQUENCE [LARGE SCALE GENOMIC DNA]</scope>
    <source>
        <strain evidence="1">DSM 17216</strain>
    </source>
</reference>
<dbReference type="EMBL" id="ABFK02000016">
    <property type="protein sequence ID" value="EDS04741.1"/>
    <property type="molecule type" value="Genomic_DNA"/>
</dbReference>
<proteinExistence type="predicted"/>
<dbReference type="HOGENOM" id="CLU_205015_0_0_10"/>
<organism evidence="1 2">
    <name type="scientific">Alistipes putredinis DSM 17216</name>
    <dbReference type="NCBI Taxonomy" id="445970"/>
    <lineage>
        <taxon>Bacteria</taxon>
        <taxon>Pseudomonadati</taxon>
        <taxon>Bacteroidota</taxon>
        <taxon>Bacteroidia</taxon>
        <taxon>Bacteroidales</taxon>
        <taxon>Rikenellaceae</taxon>
        <taxon>Alistipes</taxon>
    </lineage>
</organism>
<evidence type="ECO:0000313" key="1">
    <source>
        <dbReference type="EMBL" id="EDS04741.1"/>
    </source>
</evidence>
<name>B0MSL6_9BACT</name>
<gene>
    <name evidence="1" type="ORF">ALIPUT_00614</name>
</gene>
<protein>
    <submittedName>
        <fullName evidence="1">Uncharacterized protein</fullName>
    </submittedName>
</protein>
<keyword evidence="2" id="KW-1185">Reference proteome</keyword>
<accession>B0MSL6</accession>
<dbReference type="AlphaFoldDB" id="B0MSL6"/>
<sequence>MTTKIVKAGKKRELVPSFPRRILSSAKIVKGESNRAGLHAKIAEPPPILSEDNGRRAMHRT</sequence>
<comment type="caution">
    <text evidence="1">The sequence shown here is derived from an EMBL/GenBank/DDBJ whole genome shotgun (WGS) entry which is preliminary data.</text>
</comment>
<reference evidence="1" key="2">
    <citation type="submission" date="2013-09" db="EMBL/GenBank/DDBJ databases">
        <title>Draft genome sequence of Alistipes putredinis (DSM 17216).</title>
        <authorList>
            <person name="Sudarsanam P."/>
            <person name="Ley R."/>
            <person name="Guruge J."/>
            <person name="Turnbaugh P.J."/>
            <person name="Mahowald M."/>
            <person name="Liep D."/>
            <person name="Gordon J."/>
        </authorList>
    </citation>
    <scope>NUCLEOTIDE SEQUENCE</scope>
    <source>
        <strain evidence="1">DSM 17216</strain>
    </source>
</reference>
<dbReference type="Proteomes" id="UP000005819">
    <property type="component" value="Unassembled WGS sequence"/>
</dbReference>
<evidence type="ECO:0000313" key="2">
    <source>
        <dbReference type="Proteomes" id="UP000005819"/>
    </source>
</evidence>